<dbReference type="AlphaFoldDB" id="A0A919D1H6"/>
<evidence type="ECO:0000313" key="2">
    <source>
        <dbReference type="EMBL" id="GHD98481.1"/>
    </source>
</evidence>
<reference evidence="2" key="1">
    <citation type="journal article" date="2014" name="Int. J. Syst. Evol. Microbiol.">
        <title>Complete genome sequence of Corynebacterium casei LMG S-19264T (=DSM 44701T), isolated from a smear-ripened cheese.</title>
        <authorList>
            <consortium name="US DOE Joint Genome Institute (JGI-PGF)"/>
            <person name="Walter F."/>
            <person name="Albersmeier A."/>
            <person name="Kalinowski J."/>
            <person name="Ruckert C."/>
        </authorList>
    </citation>
    <scope>NUCLEOTIDE SEQUENCE</scope>
    <source>
        <strain evidence="2">JCM 4714</strain>
    </source>
</reference>
<evidence type="ECO:0000256" key="1">
    <source>
        <dbReference type="SAM" id="MobiDB-lite"/>
    </source>
</evidence>
<feature type="region of interest" description="Disordered" evidence="1">
    <location>
        <begin position="63"/>
        <end position="130"/>
    </location>
</feature>
<sequence length="130" mass="12643">MPGATAVEEVFDGVLNTVGLVSPRSRRIAAYAGAGLLGAAGVVEWPAAAAGAAAVWLTQARPTRADDSAAAQTPSATAGVTRRATAKSSAKKRAVGKPGTAGKAAAGTRKATRSAQRRAKAGSSASTAGG</sequence>
<accession>A0A919D1H6</accession>
<keyword evidence="3" id="KW-1185">Reference proteome</keyword>
<dbReference type="Proteomes" id="UP000655443">
    <property type="component" value="Unassembled WGS sequence"/>
</dbReference>
<feature type="compositionally biased region" description="Low complexity" evidence="1">
    <location>
        <begin position="100"/>
        <end position="109"/>
    </location>
</feature>
<feature type="compositionally biased region" description="Basic residues" evidence="1">
    <location>
        <begin position="110"/>
        <end position="120"/>
    </location>
</feature>
<evidence type="ECO:0000313" key="3">
    <source>
        <dbReference type="Proteomes" id="UP000655443"/>
    </source>
</evidence>
<feature type="compositionally biased region" description="Low complexity" evidence="1">
    <location>
        <begin position="121"/>
        <end position="130"/>
    </location>
</feature>
<comment type="caution">
    <text evidence="2">The sequence shown here is derived from an EMBL/GenBank/DDBJ whole genome shotgun (WGS) entry which is preliminary data.</text>
</comment>
<dbReference type="EMBL" id="BMVG01000001">
    <property type="protein sequence ID" value="GHD98481.1"/>
    <property type="molecule type" value="Genomic_DNA"/>
</dbReference>
<gene>
    <name evidence="2" type="ORF">GCM10010339_05830</name>
</gene>
<dbReference type="RefSeq" id="WP_308433343.1">
    <property type="nucleotide sequence ID" value="NZ_BMVG01000001.1"/>
</dbReference>
<reference evidence="2" key="2">
    <citation type="submission" date="2020-09" db="EMBL/GenBank/DDBJ databases">
        <authorList>
            <person name="Sun Q."/>
            <person name="Ohkuma M."/>
        </authorList>
    </citation>
    <scope>NUCLEOTIDE SEQUENCE</scope>
    <source>
        <strain evidence="2">JCM 4714</strain>
    </source>
</reference>
<organism evidence="2 3">
    <name type="scientific">Streptomyces alanosinicus</name>
    <dbReference type="NCBI Taxonomy" id="68171"/>
    <lineage>
        <taxon>Bacteria</taxon>
        <taxon>Bacillati</taxon>
        <taxon>Actinomycetota</taxon>
        <taxon>Actinomycetes</taxon>
        <taxon>Kitasatosporales</taxon>
        <taxon>Streptomycetaceae</taxon>
        <taxon>Streptomyces</taxon>
    </lineage>
</organism>
<proteinExistence type="predicted"/>
<name>A0A919D1H6_9ACTN</name>
<protein>
    <submittedName>
        <fullName evidence="2">Uncharacterized protein</fullName>
    </submittedName>
</protein>